<evidence type="ECO:0000256" key="1">
    <source>
        <dbReference type="SAM" id="Phobius"/>
    </source>
</evidence>
<proteinExistence type="predicted"/>
<evidence type="ECO:0000313" key="3">
    <source>
        <dbReference type="Proteomes" id="UP000029839"/>
    </source>
</evidence>
<protein>
    <recommendedName>
        <fullName evidence="4">MtN3 and saliva related transmembrane protein</fullName>
    </recommendedName>
</protein>
<comment type="caution">
    <text evidence="2">The sequence shown here is derived from an EMBL/GenBank/DDBJ whole genome shotgun (WGS) entry which is preliminary data.</text>
</comment>
<accession>A0A0A0BU89</accession>
<keyword evidence="1" id="KW-0812">Transmembrane</keyword>
<evidence type="ECO:0000313" key="2">
    <source>
        <dbReference type="EMBL" id="KGM10694.1"/>
    </source>
</evidence>
<gene>
    <name evidence="2" type="ORF">N868_14130</name>
</gene>
<feature type="transmembrane region" description="Helical" evidence="1">
    <location>
        <begin position="6"/>
        <end position="25"/>
    </location>
</feature>
<keyword evidence="1" id="KW-0472">Membrane</keyword>
<dbReference type="EMBL" id="AXCY01000042">
    <property type="protein sequence ID" value="KGM10694.1"/>
    <property type="molecule type" value="Genomic_DNA"/>
</dbReference>
<dbReference type="Proteomes" id="UP000029839">
    <property type="component" value="Unassembled WGS sequence"/>
</dbReference>
<feature type="transmembrane region" description="Helical" evidence="1">
    <location>
        <begin position="37"/>
        <end position="58"/>
    </location>
</feature>
<keyword evidence="1" id="KW-1133">Transmembrane helix</keyword>
<name>A0A0A0BU89_9CELL</name>
<reference evidence="2 3" key="2">
    <citation type="journal article" date="2015" name="Stand. Genomic Sci.">
        <title>Draft genome sequence of Cellulomonas carbonis T26(T) and comparative analysis of six Cellulomonas genomes.</title>
        <authorList>
            <person name="Zhuang W."/>
            <person name="Zhang S."/>
            <person name="Xia X."/>
            <person name="Wang G."/>
        </authorList>
    </citation>
    <scope>NUCLEOTIDE SEQUENCE [LARGE SCALE GENOMIC DNA]</scope>
    <source>
        <strain evidence="2 3">T26</strain>
    </source>
</reference>
<feature type="transmembrane region" description="Helical" evidence="1">
    <location>
        <begin position="64"/>
        <end position="85"/>
    </location>
</feature>
<dbReference type="AlphaFoldDB" id="A0A0A0BU89"/>
<reference evidence="2 3" key="1">
    <citation type="submission" date="2013-08" db="EMBL/GenBank/DDBJ databases">
        <title>Genome sequencing of Cellulomonas carbonis T26.</title>
        <authorList>
            <person name="Chen F."/>
            <person name="Li Y."/>
            <person name="Wang G."/>
        </authorList>
    </citation>
    <scope>NUCLEOTIDE SEQUENCE [LARGE SCALE GENOMIC DNA]</scope>
    <source>
        <strain evidence="2 3">T26</strain>
    </source>
</reference>
<organism evidence="2 3">
    <name type="scientific">Cellulomonas carbonis T26</name>
    <dbReference type="NCBI Taxonomy" id="947969"/>
    <lineage>
        <taxon>Bacteria</taxon>
        <taxon>Bacillati</taxon>
        <taxon>Actinomycetota</taxon>
        <taxon>Actinomycetes</taxon>
        <taxon>Micrococcales</taxon>
        <taxon>Cellulomonadaceae</taxon>
        <taxon>Cellulomonas</taxon>
    </lineage>
</organism>
<sequence>MQLLTEAVGLVASLFSLVVWMPQAARVWRVRHDPVQLSGVSLLTQAMSVGGAVAWTAYAVLIDSFWVGAPSVVNGPLAIATIVVVRRSRRAGERFAVPVHDVDPAPLPGPDAVTLAA</sequence>
<dbReference type="OrthoDB" id="5109833at2"/>
<evidence type="ECO:0008006" key="4">
    <source>
        <dbReference type="Google" id="ProtNLM"/>
    </source>
</evidence>
<keyword evidence="3" id="KW-1185">Reference proteome</keyword>
<dbReference type="RefSeq" id="WP_052426203.1">
    <property type="nucleotide sequence ID" value="NZ_AXCY01000042.1"/>
</dbReference>
<dbReference type="Gene3D" id="1.20.1280.290">
    <property type="match status" value="1"/>
</dbReference>